<organism evidence="2 3">
    <name type="scientific">Ascaris lumbricoides</name>
    <name type="common">Giant roundworm</name>
    <dbReference type="NCBI Taxonomy" id="6252"/>
    <lineage>
        <taxon>Eukaryota</taxon>
        <taxon>Metazoa</taxon>
        <taxon>Ecdysozoa</taxon>
        <taxon>Nematoda</taxon>
        <taxon>Chromadorea</taxon>
        <taxon>Rhabditida</taxon>
        <taxon>Spirurina</taxon>
        <taxon>Ascaridomorpha</taxon>
        <taxon>Ascaridoidea</taxon>
        <taxon>Ascarididae</taxon>
        <taxon>Ascaris</taxon>
    </lineage>
</organism>
<name>A0A0M3I653_ASCLU</name>
<proteinExistence type="predicted"/>
<reference evidence="3" key="1">
    <citation type="submission" date="2017-02" db="UniProtKB">
        <authorList>
            <consortium name="WormBaseParasite"/>
        </authorList>
    </citation>
    <scope>IDENTIFICATION</scope>
</reference>
<evidence type="ECO:0000313" key="3">
    <source>
        <dbReference type="WBParaSite" id="ALUE_0001248601-mRNA-1"/>
    </source>
</evidence>
<protein>
    <submittedName>
        <fullName evidence="3">Transposase</fullName>
    </submittedName>
</protein>
<accession>A0A0M3I653</accession>
<dbReference type="AlphaFoldDB" id="A0A0M3I653"/>
<sequence length="40" mass="4840">MRRSDSKKDHRNQLDRRGIDSDMKRHLFVMNALLIEITNK</sequence>
<evidence type="ECO:0000313" key="2">
    <source>
        <dbReference type="Proteomes" id="UP000036681"/>
    </source>
</evidence>
<dbReference type="Proteomes" id="UP000036681">
    <property type="component" value="Unplaced"/>
</dbReference>
<evidence type="ECO:0000256" key="1">
    <source>
        <dbReference type="SAM" id="MobiDB-lite"/>
    </source>
</evidence>
<feature type="region of interest" description="Disordered" evidence="1">
    <location>
        <begin position="1"/>
        <end position="20"/>
    </location>
</feature>
<keyword evidence="2" id="KW-1185">Reference proteome</keyword>
<dbReference type="WBParaSite" id="ALUE_0001248601-mRNA-1">
    <property type="protein sequence ID" value="ALUE_0001248601-mRNA-1"/>
    <property type="gene ID" value="ALUE_0001248601"/>
</dbReference>